<feature type="transmembrane region" description="Helical" evidence="1">
    <location>
        <begin position="29"/>
        <end position="48"/>
    </location>
</feature>
<dbReference type="EnsemblMetazoa" id="XM_050644142.1">
    <property type="protein sequence ID" value="XP_050500099.1"/>
    <property type="gene ID" value="LOC126880339"/>
</dbReference>
<dbReference type="Proteomes" id="UP001652700">
    <property type="component" value="Unplaced"/>
</dbReference>
<sequence length="118" mass="14144">MPRIQDQMHRHMYPYPDVEAFNLFVKWRYASLIFTGTLAFGGVIISVLSENLLTNILQFKWYQWNKANCQMFNILLLQIQDPLLFKCFAFPYINRELLLRVFRVVHGYIACFQSMKKQ</sequence>
<keyword evidence="1" id="KW-0472">Membrane</keyword>
<proteinExistence type="predicted"/>
<dbReference type="RefSeq" id="XP_050500099.1">
    <property type="nucleotide sequence ID" value="XM_050644142.1"/>
</dbReference>
<organism evidence="2 3">
    <name type="scientific">Diabrotica virgifera virgifera</name>
    <name type="common">western corn rootworm</name>
    <dbReference type="NCBI Taxonomy" id="50390"/>
    <lineage>
        <taxon>Eukaryota</taxon>
        <taxon>Metazoa</taxon>
        <taxon>Ecdysozoa</taxon>
        <taxon>Arthropoda</taxon>
        <taxon>Hexapoda</taxon>
        <taxon>Insecta</taxon>
        <taxon>Pterygota</taxon>
        <taxon>Neoptera</taxon>
        <taxon>Endopterygota</taxon>
        <taxon>Coleoptera</taxon>
        <taxon>Polyphaga</taxon>
        <taxon>Cucujiformia</taxon>
        <taxon>Chrysomeloidea</taxon>
        <taxon>Chrysomelidae</taxon>
        <taxon>Galerucinae</taxon>
        <taxon>Diabroticina</taxon>
        <taxon>Diabroticites</taxon>
        <taxon>Diabrotica</taxon>
    </lineage>
</organism>
<evidence type="ECO:0000256" key="1">
    <source>
        <dbReference type="SAM" id="Phobius"/>
    </source>
</evidence>
<evidence type="ECO:0000313" key="2">
    <source>
        <dbReference type="EnsemblMetazoa" id="XP_050500099.1"/>
    </source>
</evidence>
<accession>A0ABM5JQ88</accession>
<keyword evidence="1" id="KW-0812">Transmembrane</keyword>
<name>A0ABM5JQ88_DIAVI</name>
<reference evidence="2" key="1">
    <citation type="submission" date="2025-05" db="UniProtKB">
        <authorList>
            <consortium name="EnsemblMetazoa"/>
        </authorList>
    </citation>
    <scope>IDENTIFICATION</scope>
</reference>
<dbReference type="GeneID" id="126880339"/>
<keyword evidence="3" id="KW-1185">Reference proteome</keyword>
<keyword evidence="1" id="KW-1133">Transmembrane helix</keyword>
<evidence type="ECO:0000313" key="3">
    <source>
        <dbReference type="Proteomes" id="UP001652700"/>
    </source>
</evidence>
<protein>
    <submittedName>
        <fullName evidence="2">Uncharacterized protein</fullName>
    </submittedName>
</protein>